<dbReference type="Gene3D" id="3.40.50.2000">
    <property type="entry name" value="Glycogen Phosphorylase B"/>
    <property type="match status" value="2"/>
</dbReference>
<organism evidence="3 4">
    <name type="scientific">Aquimarina brevivitae</name>
    <dbReference type="NCBI Taxonomy" id="323412"/>
    <lineage>
        <taxon>Bacteria</taxon>
        <taxon>Pseudomonadati</taxon>
        <taxon>Bacteroidota</taxon>
        <taxon>Flavobacteriia</taxon>
        <taxon>Flavobacteriales</taxon>
        <taxon>Flavobacteriaceae</taxon>
        <taxon>Aquimarina</taxon>
    </lineage>
</organism>
<dbReference type="GO" id="GO:0016757">
    <property type="term" value="F:glycosyltransferase activity"/>
    <property type="evidence" value="ECO:0007669"/>
    <property type="project" value="InterPro"/>
</dbReference>
<evidence type="ECO:0000259" key="2">
    <source>
        <dbReference type="Pfam" id="PF13439"/>
    </source>
</evidence>
<dbReference type="AlphaFoldDB" id="A0A4V2F580"/>
<dbReference type="PANTHER" id="PTHR12526:SF630">
    <property type="entry name" value="GLYCOSYLTRANSFERASE"/>
    <property type="match status" value="1"/>
</dbReference>
<proteinExistence type="predicted"/>
<dbReference type="InterPro" id="IPR001296">
    <property type="entry name" value="Glyco_trans_1"/>
</dbReference>
<dbReference type="Pfam" id="PF00534">
    <property type="entry name" value="Glycos_transf_1"/>
    <property type="match status" value="1"/>
</dbReference>
<dbReference type="Proteomes" id="UP000292262">
    <property type="component" value="Unassembled WGS sequence"/>
</dbReference>
<evidence type="ECO:0000259" key="1">
    <source>
        <dbReference type="Pfam" id="PF00534"/>
    </source>
</evidence>
<reference evidence="3 4" key="1">
    <citation type="submission" date="2019-02" db="EMBL/GenBank/DDBJ databases">
        <title>Genomic Encyclopedia of Type Strains, Phase IV (KMG-IV): sequencing the most valuable type-strain genomes for metagenomic binning, comparative biology and taxonomic classification.</title>
        <authorList>
            <person name="Goeker M."/>
        </authorList>
    </citation>
    <scope>NUCLEOTIDE SEQUENCE [LARGE SCALE GENOMIC DNA]</scope>
    <source>
        <strain evidence="3 4">DSM 17196</strain>
    </source>
</reference>
<keyword evidence="4" id="KW-1185">Reference proteome</keyword>
<evidence type="ECO:0000313" key="3">
    <source>
        <dbReference type="EMBL" id="RZS91889.1"/>
    </source>
</evidence>
<name>A0A4V2F580_9FLAO</name>
<keyword evidence="3" id="KW-0808">Transferase</keyword>
<feature type="domain" description="Glycosyl transferase family 1" evidence="1">
    <location>
        <begin position="186"/>
        <end position="342"/>
    </location>
</feature>
<evidence type="ECO:0000313" key="4">
    <source>
        <dbReference type="Proteomes" id="UP000292262"/>
    </source>
</evidence>
<dbReference type="PANTHER" id="PTHR12526">
    <property type="entry name" value="GLYCOSYLTRANSFERASE"/>
    <property type="match status" value="1"/>
</dbReference>
<gene>
    <name evidence="3" type="ORF">EV197_2992</name>
</gene>
<sequence length="364" mass="41812">MKEHKKVSVAIIVASLGIGGAERSSAILSEMLVDHGYSVTIISEFDTVAYSYKGELLFLKGKTKWYWNKITRLFRLRKLIKAGDYNYIIETRSRKSSLKQVFMNTLVFNGARTIFMIHNYNFRLYFPKYKWLTRFLYQNAYQLVGVSKAIVEKFSTTYGLDNCQCIYNAHDLAQYERLSNAVDNIPDVPYIISYGRIVDESKDYSFLLQSYAKSDLKALGVSLLIVGDGPDKERLKQNVKELELENWILFKPFAANPFALVKHALFTTLTSNYEGFPMVLVESMAVGTPIVSVDCNSGPAELIQTGRNGILVKNKTHQEFASAMNKMILDKDFYYTCKEGTKQSIKIFSKERIIEYWKNILVRY</sequence>
<comment type="caution">
    <text evidence="3">The sequence shown here is derived from an EMBL/GenBank/DDBJ whole genome shotgun (WGS) entry which is preliminary data.</text>
</comment>
<dbReference type="OrthoDB" id="798298at2"/>
<feature type="domain" description="Glycosyltransferase subfamily 4-like N-terminal" evidence="2">
    <location>
        <begin position="18"/>
        <end position="173"/>
    </location>
</feature>
<dbReference type="Pfam" id="PF13439">
    <property type="entry name" value="Glyco_transf_4"/>
    <property type="match status" value="1"/>
</dbReference>
<dbReference type="SUPFAM" id="SSF53756">
    <property type="entry name" value="UDP-Glycosyltransferase/glycogen phosphorylase"/>
    <property type="match status" value="1"/>
</dbReference>
<dbReference type="InterPro" id="IPR028098">
    <property type="entry name" value="Glyco_trans_4-like_N"/>
</dbReference>
<protein>
    <submittedName>
        <fullName evidence="3">Glycosyltransferase involved in cell wall biosynthesis</fullName>
    </submittedName>
</protein>
<dbReference type="EMBL" id="SGXE01000005">
    <property type="protein sequence ID" value="RZS91889.1"/>
    <property type="molecule type" value="Genomic_DNA"/>
</dbReference>
<dbReference type="RefSeq" id="WP_130287522.1">
    <property type="nucleotide sequence ID" value="NZ_SGXE01000005.1"/>
</dbReference>
<accession>A0A4V2F580</accession>